<feature type="domain" description="Partial AB-hydrolase lipase" evidence="10">
    <location>
        <begin position="38"/>
        <end position="96"/>
    </location>
</feature>
<dbReference type="AlphaFoldDB" id="A0A6M2DZS2"/>
<feature type="active site" description="Charge relay system" evidence="8">
    <location>
        <position position="378"/>
    </location>
</feature>
<evidence type="ECO:0000256" key="9">
    <source>
        <dbReference type="SAM" id="SignalP"/>
    </source>
</evidence>
<keyword evidence="4 7" id="KW-0442">Lipid degradation</keyword>
<dbReference type="GO" id="GO:0016042">
    <property type="term" value="P:lipid catabolic process"/>
    <property type="evidence" value="ECO:0007669"/>
    <property type="project" value="UniProtKB-KW"/>
</dbReference>
<dbReference type="Gene3D" id="3.40.50.1820">
    <property type="entry name" value="alpha/beta hydrolase"/>
    <property type="match status" value="1"/>
</dbReference>
<keyword evidence="3 7" id="KW-0378">Hydrolase</keyword>
<evidence type="ECO:0000256" key="1">
    <source>
        <dbReference type="ARBA" id="ARBA00010701"/>
    </source>
</evidence>
<evidence type="ECO:0000256" key="7">
    <source>
        <dbReference type="PIRNR" id="PIRNR000862"/>
    </source>
</evidence>
<feature type="active site" description="Nucleophile" evidence="8">
    <location>
        <position position="173"/>
    </location>
</feature>
<proteinExistence type="inferred from homology"/>
<reference evidence="11" key="1">
    <citation type="submission" date="2020-03" db="EMBL/GenBank/DDBJ databases">
        <title>Transcriptomic Profiling of the Digestive Tract of the Rat Flea, Xenopsylla cheopis, Following Blood Feeding and Infection with Yersinia pestis.</title>
        <authorList>
            <person name="Bland D.M."/>
            <person name="Martens C.A."/>
            <person name="Virtaneva K."/>
            <person name="Kanakabandi K."/>
            <person name="Long D."/>
            <person name="Rosenke R."/>
            <person name="Saturday G.A."/>
            <person name="Hoyt F.H."/>
            <person name="Bruno D.P."/>
            <person name="Ribeiro J.M.C."/>
            <person name="Hinnebusch J."/>
        </authorList>
    </citation>
    <scope>NUCLEOTIDE SEQUENCE</scope>
</reference>
<keyword evidence="6" id="KW-0325">Glycoprotein</keyword>
<accession>A0A6M2DZS2</accession>
<dbReference type="PIRSF" id="PIRSF000862">
    <property type="entry name" value="Steryl_ester_lip"/>
    <property type="match status" value="1"/>
</dbReference>
<feature type="chain" id="PRO_5026649048" description="Lipase" evidence="9">
    <location>
        <begin position="19"/>
        <end position="403"/>
    </location>
</feature>
<comment type="similarity">
    <text evidence="1 7">Belongs to the AB hydrolase superfamily. Lipase family.</text>
</comment>
<evidence type="ECO:0000313" key="11">
    <source>
        <dbReference type="EMBL" id="NOV51573.1"/>
    </source>
</evidence>
<organism evidence="11">
    <name type="scientific">Xenopsylla cheopis</name>
    <name type="common">Oriental rat flea</name>
    <name type="synonym">Pulex cheopis</name>
    <dbReference type="NCBI Taxonomy" id="163159"/>
    <lineage>
        <taxon>Eukaryota</taxon>
        <taxon>Metazoa</taxon>
        <taxon>Ecdysozoa</taxon>
        <taxon>Arthropoda</taxon>
        <taxon>Hexapoda</taxon>
        <taxon>Insecta</taxon>
        <taxon>Pterygota</taxon>
        <taxon>Neoptera</taxon>
        <taxon>Endopterygota</taxon>
        <taxon>Siphonaptera</taxon>
        <taxon>Pulicidae</taxon>
        <taxon>Xenopsyllinae</taxon>
        <taxon>Xenopsylla</taxon>
    </lineage>
</organism>
<protein>
    <recommendedName>
        <fullName evidence="7">Lipase</fullName>
    </recommendedName>
</protein>
<name>A0A6M2DZS2_XENCH</name>
<dbReference type="InterPro" id="IPR029058">
    <property type="entry name" value="AB_hydrolase_fold"/>
</dbReference>
<keyword evidence="5" id="KW-0443">Lipid metabolism</keyword>
<evidence type="ECO:0000256" key="3">
    <source>
        <dbReference type="ARBA" id="ARBA00022801"/>
    </source>
</evidence>
<dbReference type="EMBL" id="GIIL01007847">
    <property type="protein sequence ID" value="NOV51573.1"/>
    <property type="molecule type" value="Transcribed_RNA"/>
</dbReference>
<keyword evidence="2 9" id="KW-0732">Signal</keyword>
<evidence type="ECO:0000256" key="5">
    <source>
        <dbReference type="ARBA" id="ARBA00023098"/>
    </source>
</evidence>
<dbReference type="GO" id="GO:0016788">
    <property type="term" value="F:hydrolase activity, acting on ester bonds"/>
    <property type="evidence" value="ECO:0007669"/>
    <property type="project" value="InterPro"/>
</dbReference>
<dbReference type="FunFam" id="3.40.50.1820:FF:000021">
    <property type="entry name" value="Lipase"/>
    <property type="match status" value="1"/>
</dbReference>
<dbReference type="SUPFAM" id="SSF53474">
    <property type="entry name" value="alpha/beta-Hydrolases"/>
    <property type="match status" value="1"/>
</dbReference>
<evidence type="ECO:0000256" key="4">
    <source>
        <dbReference type="ARBA" id="ARBA00022963"/>
    </source>
</evidence>
<evidence type="ECO:0000256" key="2">
    <source>
        <dbReference type="ARBA" id="ARBA00022729"/>
    </source>
</evidence>
<sequence length="403" mass="45358">MALKLILILTLTLTFANADLYEEDNFRRQYLYERSLTVNDLIERQGYPSETHKVTTEDGYILTLHRIPHNRNNDAITRGVVFVMHGLLSSAADWVVLGPHQGLPYLLSDEGYDVWLGNARGNTQSRNHTSLKVKRGAFWQFSWNEIGYYDLPAMIDYVLDFTGEGQLSYVGHSQGTTSFFVMASSRPEYNKKIKSMHALAPVAYMSHMKSPLIRFLVPFANSVDWLTNAIGLHEFLPSTKILIELGAKICKDGSALQPICSNTLFILCGYNPAQLNTTALPAILAHVPAGASTKQVLHYGQLVSSGKFRKYDFGLIKNKQKYGTSVPPAYDLKQVTAPVALHYSDNDWMAHIKDVNKLESELSNVIGKFRILDGKFNHLDFLWGIDAKDLVYSKLISIMNRFA</sequence>
<feature type="signal peptide" evidence="9">
    <location>
        <begin position="1"/>
        <end position="18"/>
    </location>
</feature>
<evidence type="ECO:0000256" key="8">
    <source>
        <dbReference type="PIRSR" id="PIRSR000862-1"/>
    </source>
</evidence>
<evidence type="ECO:0000259" key="10">
    <source>
        <dbReference type="Pfam" id="PF04083"/>
    </source>
</evidence>
<dbReference type="Pfam" id="PF04083">
    <property type="entry name" value="Abhydro_lipase"/>
    <property type="match status" value="1"/>
</dbReference>
<dbReference type="InterPro" id="IPR025483">
    <property type="entry name" value="Lipase_euk"/>
</dbReference>
<dbReference type="InterPro" id="IPR006693">
    <property type="entry name" value="AB_hydrolase_lipase"/>
</dbReference>
<evidence type="ECO:0000256" key="6">
    <source>
        <dbReference type="ARBA" id="ARBA00023180"/>
    </source>
</evidence>
<dbReference type="PANTHER" id="PTHR11005">
    <property type="entry name" value="LYSOSOMAL ACID LIPASE-RELATED"/>
    <property type="match status" value="1"/>
</dbReference>
<feature type="active site" description="Charge relay system" evidence="8">
    <location>
        <position position="347"/>
    </location>
</feature>